<dbReference type="Gene3D" id="3.40.50.300">
    <property type="entry name" value="P-loop containing nucleotide triphosphate hydrolases"/>
    <property type="match status" value="1"/>
</dbReference>
<gene>
    <name evidence="2" type="ORF">KKR91_02555</name>
</gene>
<dbReference type="RefSeq" id="WP_210231775.1">
    <property type="nucleotide sequence ID" value="NZ_CP076022.1"/>
</dbReference>
<feature type="domain" description="NadR/Ttd14 AAA" evidence="1">
    <location>
        <begin position="162"/>
        <end position="336"/>
    </location>
</feature>
<accession>A0A975M609</accession>
<dbReference type="InterPro" id="IPR038727">
    <property type="entry name" value="NadR/Ttd14_AAA_dom"/>
</dbReference>
<name>A0A975M609_9MICC</name>
<protein>
    <submittedName>
        <fullName evidence="2">AAA family ATPase</fullName>
    </submittedName>
</protein>
<evidence type="ECO:0000313" key="3">
    <source>
        <dbReference type="Proteomes" id="UP000676885"/>
    </source>
</evidence>
<dbReference type="AlphaFoldDB" id="A0A975M609"/>
<dbReference type="InterPro" id="IPR027417">
    <property type="entry name" value="P-loop_NTPase"/>
</dbReference>
<dbReference type="InterPro" id="IPR004821">
    <property type="entry name" value="Cyt_trans-like"/>
</dbReference>
<dbReference type="PANTHER" id="PTHR37512:SF1">
    <property type="entry name" value="NADR_TTD14 AAA DOMAIN-CONTAINING PROTEIN"/>
    <property type="match status" value="1"/>
</dbReference>
<sequence>MNRFGQGVVIGKFYPPHAGHRHLITQAAEQSDRLAVVVLGSRFESIGLNDRVKWLAAEFEGTNVTVIGMPDDCPVDYASRAIWKAHNEVLRMALKMKGIMAVDAVFSSEDYGWQLAEDFGAAHVMVDRNRTDNPVSGTLCRDDLRAAWPSIIAPARQDLAVRIIVVGAQSTGTTTLATALTRHYRPRYPELADVPEYGRQFTYDKFAAAQAENPDAVLSGMVWTAADFAVIGERQNRLENEAAERCPLVIADTDVVTTALFERVYIGEQSYGSYLAVDRIPRRDLYLITDHEGVPFEDDGWREAEHPREEMTEWFKEELTAAGASWILVSGNHAERLATATEIVDLIIADREQFISPPWATRTVLAGS</sequence>
<dbReference type="SUPFAM" id="SSF52374">
    <property type="entry name" value="Nucleotidylyl transferase"/>
    <property type="match status" value="1"/>
</dbReference>
<proteinExistence type="predicted"/>
<dbReference type="SUPFAM" id="SSF52540">
    <property type="entry name" value="P-loop containing nucleoside triphosphate hydrolases"/>
    <property type="match status" value="1"/>
</dbReference>
<dbReference type="GO" id="GO:0003824">
    <property type="term" value="F:catalytic activity"/>
    <property type="evidence" value="ECO:0007669"/>
    <property type="project" value="InterPro"/>
</dbReference>
<organism evidence="2 3">
    <name type="scientific">Arthrobacter jiangjiafuii</name>
    <dbReference type="NCBI Taxonomy" id="2817475"/>
    <lineage>
        <taxon>Bacteria</taxon>
        <taxon>Bacillati</taxon>
        <taxon>Actinomycetota</taxon>
        <taxon>Actinomycetes</taxon>
        <taxon>Micrococcales</taxon>
        <taxon>Micrococcaceae</taxon>
        <taxon>Arthrobacter</taxon>
    </lineage>
</organism>
<dbReference type="EMBL" id="CP076022">
    <property type="protein sequence ID" value="QWC10542.1"/>
    <property type="molecule type" value="Genomic_DNA"/>
</dbReference>
<dbReference type="InterPro" id="IPR014729">
    <property type="entry name" value="Rossmann-like_a/b/a_fold"/>
</dbReference>
<dbReference type="Proteomes" id="UP000676885">
    <property type="component" value="Chromosome"/>
</dbReference>
<dbReference type="NCBIfam" id="TIGR00125">
    <property type="entry name" value="cyt_tran_rel"/>
    <property type="match status" value="1"/>
</dbReference>
<dbReference type="Pfam" id="PF13521">
    <property type="entry name" value="AAA_28"/>
    <property type="match status" value="1"/>
</dbReference>
<dbReference type="KEGG" id="ajg:KKR91_02555"/>
<evidence type="ECO:0000313" key="2">
    <source>
        <dbReference type="EMBL" id="QWC10542.1"/>
    </source>
</evidence>
<evidence type="ECO:0000259" key="1">
    <source>
        <dbReference type="Pfam" id="PF13521"/>
    </source>
</evidence>
<keyword evidence="3" id="KW-1185">Reference proteome</keyword>
<dbReference type="InterPro" id="IPR052735">
    <property type="entry name" value="NAD_biosynth-regulator"/>
</dbReference>
<dbReference type="PANTHER" id="PTHR37512">
    <property type="entry name" value="TRIFUNCTIONAL NAD BIOSYNTHESIS/REGULATOR PROTEIN NADR"/>
    <property type="match status" value="1"/>
</dbReference>
<reference evidence="2 3" key="1">
    <citation type="submission" date="2021-05" db="EMBL/GenBank/DDBJ databases">
        <title>Novel species in genus Arthrobacter.</title>
        <authorList>
            <person name="Zhang G."/>
        </authorList>
    </citation>
    <scope>NUCLEOTIDE SEQUENCE [LARGE SCALE GENOMIC DNA]</scope>
    <source>
        <strain evidence="3">zg-ZUI227</strain>
    </source>
</reference>
<dbReference type="Gene3D" id="3.40.50.620">
    <property type="entry name" value="HUPs"/>
    <property type="match status" value="1"/>
</dbReference>